<keyword evidence="5" id="KW-1185">Reference proteome</keyword>
<sequence>MSSNSTDTGSSSDGLAPGQSPPLAALTPTNQSGVVLIGAALALIFALISSMIRLFIRMEFRQKFGLDDLTSFGATTFFVIQSSVVFVSVSKGFGKTIDDISPADNELWQKDAYVSELFYIITMWLTKCSAIFLFLRLSPDKRHALASYITLVASTVLMVISVFVIAIRCDINEPWVFVDAKCPGLFPRWQAVTAFDVVTECALLGISIFMISGLHLPFTKKAVVIFAFALRLPVIAPSILHLHYLGIEFSSADPSLDGVLATVCAQIEICYAIIATTTPCLRPFMGALSTHYGGTKEVTTSPGGTKATARSNQDSYSLGSLSTTTRMAKTAEEKKNKTAVSKNRALSPPPAPQVRWDNTEYNVNVMSEDQRSLQSGESRQMIISKNTEWIVDYEEQQGPGKAV</sequence>
<feature type="domain" description="Rhodopsin" evidence="3">
    <location>
        <begin position="52"/>
        <end position="285"/>
    </location>
</feature>
<dbReference type="PANTHER" id="PTHR39614">
    <property type="entry name" value="INTEGRAL MEMBRANE PROTEIN"/>
    <property type="match status" value="1"/>
</dbReference>
<feature type="region of interest" description="Disordered" evidence="1">
    <location>
        <begin position="297"/>
        <end position="356"/>
    </location>
</feature>
<proteinExistence type="predicted"/>
<evidence type="ECO:0000256" key="2">
    <source>
        <dbReference type="SAM" id="Phobius"/>
    </source>
</evidence>
<feature type="transmembrane region" description="Helical" evidence="2">
    <location>
        <begin position="33"/>
        <end position="56"/>
    </location>
</feature>
<evidence type="ECO:0000256" key="1">
    <source>
        <dbReference type="SAM" id="MobiDB-lite"/>
    </source>
</evidence>
<dbReference type="AlphaFoldDB" id="A0AA38R9P9"/>
<feature type="transmembrane region" description="Helical" evidence="2">
    <location>
        <begin position="147"/>
        <end position="168"/>
    </location>
</feature>
<feature type="compositionally biased region" description="Low complexity" evidence="1">
    <location>
        <begin position="1"/>
        <end position="14"/>
    </location>
</feature>
<protein>
    <submittedName>
        <fullName evidence="4">Beta-ig-h3 fasciclin</fullName>
    </submittedName>
</protein>
<keyword evidence="2" id="KW-0472">Membrane</keyword>
<dbReference type="EMBL" id="JANBVO010000020">
    <property type="protein sequence ID" value="KAJ9142927.1"/>
    <property type="molecule type" value="Genomic_DNA"/>
</dbReference>
<feature type="compositionally biased region" description="Polar residues" evidence="1">
    <location>
        <begin position="297"/>
        <end position="327"/>
    </location>
</feature>
<comment type="caution">
    <text evidence="4">The sequence shown here is derived from an EMBL/GenBank/DDBJ whole genome shotgun (WGS) entry which is preliminary data.</text>
</comment>
<organism evidence="4 5">
    <name type="scientific">Pleurostoma richardsiae</name>
    <dbReference type="NCBI Taxonomy" id="41990"/>
    <lineage>
        <taxon>Eukaryota</taxon>
        <taxon>Fungi</taxon>
        <taxon>Dikarya</taxon>
        <taxon>Ascomycota</taxon>
        <taxon>Pezizomycotina</taxon>
        <taxon>Sordariomycetes</taxon>
        <taxon>Sordariomycetidae</taxon>
        <taxon>Calosphaeriales</taxon>
        <taxon>Pleurostomataceae</taxon>
        <taxon>Pleurostoma</taxon>
    </lineage>
</organism>
<feature type="transmembrane region" description="Helical" evidence="2">
    <location>
        <begin position="188"/>
        <end position="211"/>
    </location>
</feature>
<dbReference type="PANTHER" id="PTHR39614:SF2">
    <property type="entry name" value="INTEGRAL MEMBRANE PROTEIN"/>
    <property type="match status" value="1"/>
</dbReference>
<gene>
    <name evidence="4" type="ORF">NKR23_g6817</name>
</gene>
<keyword evidence="2" id="KW-0812">Transmembrane</keyword>
<evidence type="ECO:0000313" key="4">
    <source>
        <dbReference type="EMBL" id="KAJ9142927.1"/>
    </source>
</evidence>
<dbReference type="Pfam" id="PF20684">
    <property type="entry name" value="Fung_rhodopsin"/>
    <property type="match status" value="1"/>
</dbReference>
<name>A0AA38R9P9_9PEZI</name>
<evidence type="ECO:0000313" key="5">
    <source>
        <dbReference type="Proteomes" id="UP001174694"/>
    </source>
</evidence>
<evidence type="ECO:0000259" key="3">
    <source>
        <dbReference type="Pfam" id="PF20684"/>
    </source>
</evidence>
<accession>A0AA38R9P9</accession>
<feature type="transmembrane region" description="Helical" evidence="2">
    <location>
        <begin position="223"/>
        <end position="245"/>
    </location>
</feature>
<dbReference type="InterPro" id="IPR049326">
    <property type="entry name" value="Rhodopsin_dom_fungi"/>
</dbReference>
<feature type="region of interest" description="Disordered" evidence="1">
    <location>
        <begin position="1"/>
        <end position="22"/>
    </location>
</feature>
<dbReference type="Proteomes" id="UP001174694">
    <property type="component" value="Unassembled WGS sequence"/>
</dbReference>
<reference evidence="4" key="1">
    <citation type="submission" date="2022-07" db="EMBL/GenBank/DDBJ databases">
        <title>Fungi with potential for degradation of polypropylene.</title>
        <authorList>
            <person name="Gostincar C."/>
        </authorList>
    </citation>
    <scope>NUCLEOTIDE SEQUENCE</scope>
    <source>
        <strain evidence="4">EXF-13308</strain>
    </source>
</reference>
<feature type="transmembrane region" description="Helical" evidence="2">
    <location>
        <begin position="117"/>
        <end position="135"/>
    </location>
</feature>
<keyword evidence="2" id="KW-1133">Transmembrane helix</keyword>
<feature type="transmembrane region" description="Helical" evidence="2">
    <location>
        <begin position="68"/>
        <end position="89"/>
    </location>
</feature>